<evidence type="ECO:0000313" key="4">
    <source>
        <dbReference type="Proteomes" id="UP000249016"/>
    </source>
</evidence>
<feature type="signal peptide" evidence="1">
    <location>
        <begin position="1"/>
        <end position="19"/>
    </location>
</feature>
<dbReference type="Gene3D" id="3.30.160.670">
    <property type="match status" value="1"/>
</dbReference>
<gene>
    <name evidence="3" type="ORF">HMF3257_34440</name>
</gene>
<feature type="domain" description="DUF4136" evidence="2">
    <location>
        <begin position="25"/>
        <end position="178"/>
    </location>
</feature>
<comment type="caution">
    <text evidence="3">The sequence shown here is derived from an EMBL/GenBank/DDBJ whole genome shotgun (WGS) entry which is preliminary data.</text>
</comment>
<organism evidence="3 4">
    <name type="scientific">Spirosoma telluris</name>
    <dbReference type="NCBI Taxonomy" id="2183553"/>
    <lineage>
        <taxon>Bacteria</taxon>
        <taxon>Pseudomonadati</taxon>
        <taxon>Bacteroidota</taxon>
        <taxon>Cytophagia</taxon>
        <taxon>Cytophagales</taxon>
        <taxon>Cytophagaceae</taxon>
        <taxon>Spirosoma</taxon>
    </lineage>
</organism>
<dbReference type="EMBL" id="QLII01000001">
    <property type="protein sequence ID" value="RAI77934.1"/>
    <property type="molecule type" value="Genomic_DNA"/>
</dbReference>
<protein>
    <submittedName>
        <fullName evidence="3">DUF4136 domain-containing protein</fullName>
    </submittedName>
</protein>
<keyword evidence="4" id="KW-1185">Reference proteome</keyword>
<dbReference type="InterPro" id="IPR025411">
    <property type="entry name" value="DUF4136"/>
</dbReference>
<dbReference type="Pfam" id="PF13590">
    <property type="entry name" value="DUF4136"/>
    <property type="match status" value="1"/>
</dbReference>
<reference evidence="3 4" key="1">
    <citation type="submission" date="2018-06" db="EMBL/GenBank/DDBJ databases">
        <title>Spirosoma sp. HMF3257 Genome sequencing and assembly.</title>
        <authorList>
            <person name="Kang H."/>
            <person name="Cha I."/>
            <person name="Kim H."/>
            <person name="Kang J."/>
            <person name="Joh K."/>
        </authorList>
    </citation>
    <scope>NUCLEOTIDE SEQUENCE [LARGE SCALE GENOMIC DNA]</scope>
    <source>
        <strain evidence="3 4">HMF3257</strain>
    </source>
</reference>
<sequence>MKTILFSVALLLTTSLSWAQNITIDADKKLNTDFSKYKTYAWTSQVDNKLDPGFYFLNDLELKERVRNAVAFALDGRGYTFNRQSPDLLVNFRVFDRPTTIKGYAGYGTTYFGNNEVREPDDQTSFDVKAGSLIVNLVDKKTGQVVWRGLASGLTNNNGFDRDHNKIKQAINLMFEKYSYRADHY</sequence>
<dbReference type="OrthoDB" id="118896at2"/>
<dbReference type="AlphaFoldDB" id="A0A327NVR7"/>
<evidence type="ECO:0000256" key="1">
    <source>
        <dbReference type="SAM" id="SignalP"/>
    </source>
</evidence>
<evidence type="ECO:0000259" key="2">
    <source>
        <dbReference type="Pfam" id="PF13590"/>
    </source>
</evidence>
<accession>A0A327NVR7</accession>
<feature type="chain" id="PRO_5016422432" evidence="1">
    <location>
        <begin position="20"/>
        <end position="185"/>
    </location>
</feature>
<dbReference type="Proteomes" id="UP000249016">
    <property type="component" value="Unassembled WGS sequence"/>
</dbReference>
<evidence type="ECO:0000313" key="3">
    <source>
        <dbReference type="EMBL" id="RAI77934.1"/>
    </source>
</evidence>
<dbReference type="RefSeq" id="WP_111349096.1">
    <property type="nucleotide sequence ID" value="NZ_QLII01000001.1"/>
</dbReference>
<proteinExistence type="predicted"/>
<keyword evidence="1" id="KW-0732">Signal</keyword>
<name>A0A327NVR7_9BACT</name>